<dbReference type="RefSeq" id="WP_115467963.1">
    <property type="nucleotide sequence ID" value="NZ_QKRA01000003.1"/>
</dbReference>
<gene>
    <name evidence="1" type="ORF">DN730_09975</name>
</gene>
<comment type="caution">
    <text evidence="1">The sequence shown here is derived from an EMBL/GenBank/DDBJ whole genome shotgun (WGS) entry which is preliminary data.</text>
</comment>
<evidence type="ECO:0000313" key="2">
    <source>
        <dbReference type="Proteomes" id="UP000254326"/>
    </source>
</evidence>
<evidence type="ECO:0000313" key="1">
    <source>
        <dbReference type="EMBL" id="RDL44700.1"/>
    </source>
</evidence>
<dbReference type="EMBL" id="QKRA01000003">
    <property type="protein sequence ID" value="RDL44700.1"/>
    <property type="molecule type" value="Genomic_DNA"/>
</dbReference>
<protein>
    <submittedName>
        <fullName evidence="1">Uncharacterized protein</fullName>
    </submittedName>
</protein>
<organism evidence="1 2">
    <name type="scientific">Marinomonas piezotolerans</name>
    <dbReference type="NCBI Taxonomy" id="2213058"/>
    <lineage>
        <taxon>Bacteria</taxon>
        <taxon>Pseudomonadati</taxon>
        <taxon>Pseudomonadota</taxon>
        <taxon>Gammaproteobacteria</taxon>
        <taxon>Oceanospirillales</taxon>
        <taxon>Oceanospirillaceae</taxon>
        <taxon>Marinomonas</taxon>
    </lineage>
</organism>
<dbReference type="OrthoDB" id="6106736at2"/>
<dbReference type="Proteomes" id="UP000254326">
    <property type="component" value="Unassembled WGS sequence"/>
</dbReference>
<accession>A0A370UAA2</accession>
<reference evidence="1 2" key="1">
    <citation type="submission" date="2018-06" db="EMBL/GenBank/DDBJ databases">
        <title>Marinomonas sp. YLB-05 draft genome sequence.</title>
        <authorList>
            <person name="Yu L."/>
            <person name="Tang X."/>
        </authorList>
    </citation>
    <scope>NUCLEOTIDE SEQUENCE [LARGE SCALE GENOMIC DNA]</scope>
    <source>
        <strain evidence="1 2">YLB-05</strain>
    </source>
</reference>
<name>A0A370UAA2_9GAMM</name>
<sequence length="107" mass="11954">MKIILSPVASDHTTNVSLAGMILTIDEQDYDLSVIPEGGQAEADLPFIGIVTRDEVTIQYHYDSSLAEPSQPTDWADYTFELEEGEVPCPINWKPIEEAVIHDIQEH</sequence>
<keyword evidence="2" id="KW-1185">Reference proteome</keyword>
<proteinExistence type="predicted"/>
<dbReference type="AlphaFoldDB" id="A0A370UAA2"/>